<dbReference type="Proteomes" id="UP000186108">
    <property type="component" value="Chromosome"/>
</dbReference>
<dbReference type="AlphaFoldDB" id="A0A1B1KFG1"/>
<evidence type="ECO:0000313" key="1">
    <source>
        <dbReference type="EMBL" id="ANS31346.1"/>
    </source>
</evidence>
<keyword evidence="5" id="KW-1185">Reference proteome</keyword>
<reference evidence="2" key="2">
    <citation type="submission" date="2022-12" db="EMBL/GenBank/DDBJ databases">
        <authorList>
            <person name="Krivoruchko A.V."/>
            <person name="Elkin A."/>
        </authorList>
    </citation>
    <scope>NUCLEOTIDE SEQUENCE</scope>
    <source>
        <strain evidence="2">IEGM 249</strain>
    </source>
</reference>
<name>A0A1B1KFG1_RHOOP</name>
<reference evidence="3" key="3">
    <citation type="submission" date="2023-07" db="EMBL/GenBank/DDBJ databases">
        <title>Genomic analysis of Rhodococcus opacus VOC-14 with glycol ethers degradation activity.</title>
        <authorList>
            <person name="Narkevich D.A."/>
            <person name="Hlushen A.M."/>
            <person name="Akhremchuk A.E."/>
            <person name="Sikolenko M.A."/>
            <person name="Valentovich L.N."/>
        </authorList>
    </citation>
    <scope>NUCLEOTIDE SEQUENCE</scope>
    <source>
        <strain evidence="3">VOC-14</strain>
    </source>
</reference>
<evidence type="ECO:0000313" key="2">
    <source>
        <dbReference type="EMBL" id="MCZ4583331.1"/>
    </source>
</evidence>
<dbReference type="Proteomes" id="UP001231166">
    <property type="component" value="Chromosome"/>
</dbReference>
<dbReference type="EMBL" id="JAPWIS010000003">
    <property type="protein sequence ID" value="MCZ4583331.1"/>
    <property type="molecule type" value="Genomic_DNA"/>
</dbReference>
<evidence type="ECO:0000313" key="4">
    <source>
        <dbReference type="Proteomes" id="UP000186108"/>
    </source>
</evidence>
<dbReference type="RefSeq" id="WP_005261491.1">
    <property type="nucleotide sequence ID" value="NZ_CAJUXZ010000001.1"/>
</dbReference>
<proteinExistence type="predicted"/>
<sequence>MNRNQPFVCEMAFHIVHLHRAGETDKALNLRKQPQGMTVDDEQLHRAVAQIYGLPDQSNEAMEEWVRSQYLADGRDKGYLTDDDASAPLWLLAGKAHTHYGDLKPQAS</sequence>
<evidence type="ECO:0000313" key="5">
    <source>
        <dbReference type="Proteomes" id="UP001066327"/>
    </source>
</evidence>
<accession>A0A1B1KFG1</accession>
<dbReference type="EMBL" id="CP009111">
    <property type="protein sequence ID" value="ANS31346.1"/>
    <property type="molecule type" value="Genomic_DNA"/>
</dbReference>
<gene>
    <name evidence="2" type="ORF">O4328_06435</name>
    <name evidence="3" type="ORF">Q5707_35265</name>
    <name evidence="1" type="ORF">R1CP_33655</name>
</gene>
<dbReference type="PATRIC" id="fig|37919.13.peg.7071"/>
<dbReference type="EMBL" id="CP130953">
    <property type="protein sequence ID" value="WLF47066.1"/>
    <property type="molecule type" value="Genomic_DNA"/>
</dbReference>
<reference evidence="1 4" key="1">
    <citation type="submission" date="2014-07" db="EMBL/GenBank/DDBJ databases">
        <authorList>
            <person name="Zhang J.E."/>
            <person name="Yang H."/>
            <person name="Guo J."/>
            <person name="Deng Z."/>
            <person name="Luo H."/>
            <person name="Luo M."/>
            <person name="Zhao B."/>
        </authorList>
    </citation>
    <scope>NUCLEOTIDE SEQUENCE [LARGE SCALE GENOMIC DNA]</scope>
    <source>
        <strain evidence="1 4">1CP</strain>
    </source>
</reference>
<organism evidence="1 4">
    <name type="scientific">Rhodococcus opacus</name>
    <name type="common">Nocardia opaca</name>
    <dbReference type="NCBI Taxonomy" id="37919"/>
    <lineage>
        <taxon>Bacteria</taxon>
        <taxon>Bacillati</taxon>
        <taxon>Actinomycetota</taxon>
        <taxon>Actinomycetes</taxon>
        <taxon>Mycobacteriales</taxon>
        <taxon>Nocardiaceae</taxon>
        <taxon>Rhodococcus</taxon>
    </lineage>
</organism>
<evidence type="ECO:0000313" key="3">
    <source>
        <dbReference type="EMBL" id="WLF47066.1"/>
    </source>
</evidence>
<dbReference type="Proteomes" id="UP001066327">
    <property type="component" value="Unassembled WGS sequence"/>
</dbReference>
<protein>
    <submittedName>
        <fullName evidence="1">Uncharacterized protein</fullName>
    </submittedName>
</protein>